<accession>A0A6J4JD32</accession>
<proteinExistence type="inferred from homology"/>
<evidence type="ECO:0000256" key="2">
    <source>
        <dbReference type="ARBA" id="ARBA00022801"/>
    </source>
</evidence>
<dbReference type="CDD" id="cd08999">
    <property type="entry name" value="GH43_ABN-like"/>
    <property type="match status" value="1"/>
</dbReference>
<evidence type="ECO:0000256" key="7">
    <source>
        <dbReference type="SAM" id="MobiDB-lite"/>
    </source>
</evidence>
<keyword evidence="3 6" id="KW-0326">Glycosidase</keyword>
<dbReference type="Gene3D" id="2.115.10.20">
    <property type="entry name" value="Glycosyl hydrolase domain, family 43"/>
    <property type="match status" value="1"/>
</dbReference>
<dbReference type="Pfam" id="PF04616">
    <property type="entry name" value="Glyco_hydro_43"/>
    <property type="match status" value="1"/>
</dbReference>
<dbReference type="InterPro" id="IPR051795">
    <property type="entry name" value="Glycosyl_Hydrlase_43"/>
</dbReference>
<dbReference type="GO" id="GO:0004553">
    <property type="term" value="F:hydrolase activity, hydrolyzing O-glycosyl compounds"/>
    <property type="evidence" value="ECO:0007669"/>
    <property type="project" value="InterPro"/>
</dbReference>
<dbReference type="InterPro" id="IPR006710">
    <property type="entry name" value="Glyco_hydro_43"/>
</dbReference>
<name>A0A6J4JD32_9ACTN</name>
<dbReference type="PANTHER" id="PTHR42812">
    <property type="entry name" value="BETA-XYLOSIDASE"/>
    <property type="match status" value="1"/>
</dbReference>
<protein>
    <submittedName>
        <fullName evidence="8">GH43_30 / GH43 / GH43_8 / GH43_3 / GH43_ 31 / GH43_33 / GH43_5 / GH43_32 / GH43_9 / GH43_12 / GH43_4 / GH43_6</fullName>
    </submittedName>
</protein>
<feature type="compositionally biased region" description="Pro residues" evidence="7">
    <location>
        <begin position="28"/>
        <end position="38"/>
    </location>
</feature>
<dbReference type="AlphaFoldDB" id="A0A6J4JD32"/>
<feature type="site" description="Important for catalytic activity, responsible for pKa modulation of the active site Glu and correct orientation of both the proton donor and substrate" evidence="5">
    <location>
        <position position="362"/>
    </location>
</feature>
<evidence type="ECO:0000256" key="4">
    <source>
        <dbReference type="PIRSR" id="PIRSR606710-1"/>
    </source>
</evidence>
<feature type="region of interest" description="Disordered" evidence="7">
    <location>
        <begin position="18"/>
        <end position="77"/>
    </location>
</feature>
<dbReference type="GO" id="GO:0005975">
    <property type="term" value="P:carbohydrate metabolic process"/>
    <property type="evidence" value="ECO:0007669"/>
    <property type="project" value="InterPro"/>
</dbReference>
<evidence type="ECO:0000256" key="1">
    <source>
        <dbReference type="ARBA" id="ARBA00009865"/>
    </source>
</evidence>
<dbReference type="PANTHER" id="PTHR42812:SF5">
    <property type="entry name" value="ENDO-ARABINASE"/>
    <property type="match status" value="1"/>
</dbReference>
<evidence type="ECO:0000256" key="6">
    <source>
        <dbReference type="RuleBase" id="RU361187"/>
    </source>
</evidence>
<keyword evidence="2 6" id="KW-0378">Hydrolase</keyword>
<evidence type="ECO:0000313" key="8">
    <source>
        <dbReference type="EMBL" id="CAA9275804.1"/>
    </source>
</evidence>
<feature type="active site" description="Proton donor" evidence="4">
    <location>
        <position position="422"/>
    </location>
</feature>
<dbReference type="SUPFAM" id="SSF75005">
    <property type="entry name" value="Arabinanase/levansucrase/invertase"/>
    <property type="match status" value="1"/>
</dbReference>
<sequence>MVVATLLGAVVACRPDPAAQTAGASRPPVTPAPAPSPDPLSVERAQRSTPLSTARPDVSGAGAVLAPPTSPRRRALPVDRACPGLADAGFTARCGFAGTPEGDLLWLVQTRTEGRGFRAEVLRVGGADAEVVLEAVDDTGDRFERIGVAAVDVSGDGTDEVSISFYRRSAAQVLALDVVQAPGVVAVHREYVQGSARASVGQIEAWEAVQDRSSGKATLFHETIRFRDGAWSRTSLVPIPSAAVYGQDFPDPYVLRHGQRYYGYSTNRAGANIPLILSEDLIDWRPAGDALPQLPAWSARGRVWAPAVLARQGRYVLYYTTRHVASGHQCLSVAEAASPDGPFVDRSTGPLVCQTDVGGSIDPSPFVDQDGAAYLLWKSEDRGYTIPAEIWSQPLSPDGLSLVGSPTSILAQDREWEKPTMEAPTMVRDGGRLYLLYSAGTWRDSTYAIGWATCTGPTGPCTKGGDRPLLAATPALSGPGGQEVVQTGDGRRWLAYHAWVPWEGGYPASRRLLHLSSLHFDGGGPVVGELSGVTSTPDQ</sequence>
<dbReference type="EMBL" id="CADCTB010000214">
    <property type="protein sequence ID" value="CAA9275804.1"/>
    <property type="molecule type" value="Genomic_DNA"/>
</dbReference>
<evidence type="ECO:0000256" key="3">
    <source>
        <dbReference type="ARBA" id="ARBA00023295"/>
    </source>
</evidence>
<comment type="similarity">
    <text evidence="1 6">Belongs to the glycosyl hydrolase 43 family.</text>
</comment>
<feature type="active site" description="Proton acceptor" evidence="4">
    <location>
        <position position="251"/>
    </location>
</feature>
<gene>
    <name evidence="8" type="ORF">AVDCRST_MAG10-3530</name>
</gene>
<dbReference type="InterPro" id="IPR023296">
    <property type="entry name" value="Glyco_hydro_beta-prop_sf"/>
</dbReference>
<organism evidence="8">
    <name type="scientific">uncultured Acidimicrobiales bacterium</name>
    <dbReference type="NCBI Taxonomy" id="310071"/>
    <lineage>
        <taxon>Bacteria</taxon>
        <taxon>Bacillati</taxon>
        <taxon>Actinomycetota</taxon>
        <taxon>Acidimicrobiia</taxon>
        <taxon>Acidimicrobiales</taxon>
        <taxon>environmental samples</taxon>
    </lineage>
</organism>
<evidence type="ECO:0000256" key="5">
    <source>
        <dbReference type="PIRSR" id="PIRSR606710-2"/>
    </source>
</evidence>
<reference evidence="8" key="1">
    <citation type="submission" date="2020-02" db="EMBL/GenBank/DDBJ databases">
        <authorList>
            <person name="Meier V. D."/>
        </authorList>
    </citation>
    <scope>NUCLEOTIDE SEQUENCE</scope>
    <source>
        <strain evidence="8">AVDCRST_MAG10</strain>
    </source>
</reference>